<reference evidence="1" key="1">
    <citation type="submission" date="2023-06" db="EMBL/GenBank/DDBJ databases">
        <authorList>
            <person name="Kurt Z."/>
        </authorList>
    </citation>
    <scope>NUCLEOTIDE SEQUENCE</scope>
</reference>
<evidence type="ECO:0000313" key="3">
    <source>
        <dbReference type="Proteomes" id="UP001642409"/>
    </source>
</evidence>
<protein>
    <submittedName>
        <fullName evidence="2">Hypothetical_protein</fullName>
    </submittedName>
</protein>
<organism evidence="1">
    <name type="scientific">Hexamita inflata</name>
    <dbReference type="NCBI Taxonomy" id="28002"/>
    <lineage>
        <taxon>Eukaryota</taxon>
        <taxon>Metamonada</taxon>
        <taxon>Diplomonadida</taxon>
        <taxon>Hexamitidae</taxon>
        <taxon>Hexamitinae</taxon>
        <taxon>Hexamita</taxon>
    </lineage>
</organism>
<gene>
    <name evidence="1" type="ORF">HINF_LOCUS18191</name>
    <name evidence="2" type="ORF">HINF_LOCUS2822</name>
</gene>
<dbReference type="Proteomes" id="UP001642409">
    <property type="component" value="Unassembled WGS sequence"/>
</dbReference>
<sequence length="193" mass="22074">MSQVQPQACANNRELFNRRNSQMGQHQVTRNQQKRRITIQRNPVPLHYAEQIQQQEPIPQPSATNQPTTTTEVLTAPIIPEPTDQPVVNNQPTTLQPPTCCSLNGLQQLNNQKNLMLRVQHRAMLLPYSQRTVWSRPLTQKSSHPSSPSGEDCRIISHCDQRSSFQSPMPNLRIPFFNEGKLHHSRKIDPLLP</sequence>
<comment type="caution">
    <text evidence="1">The sequence shown here is derived from an EMBL/GenBank/DDBJ whole genome shotgun (WGS) entry which is preliminary data.</text>
</comment>
<keyword evidence="3" id="KW-1185">Reference proteome</keyword>
<dbReference type="AlphaFoldDB" id="A0AA86P4I7"/>
<reference evidence="2 3" key="2">
    <citation type="submission" date="2024-07" db="EMBL/GenBank/DDBJ databases">
        <authorList>
            <person name="Akdeniz Z."/>
        </authorList>
    </citation>
    <scope>NUCLEOTIDE SEQUENCE [LARGE SCALE GENOMIC DNA]</scope>
</reference>
<evidence type="ECO:0000313" key="2">
    <source>
        <dbReference type="EMBL" id="CAL5974376.1"/>
    </source>
</evidence>
<dbReference type="EMBL" id="CAXDID020000005">
    <property type="protein sequence ID" value="CAL5974376.1"/>
    <property type="molecule type" value="Genomic_DNA"/>
</dbReference>
<name>A0AA86P4I7_9EUKA</name>
<accession>A0AA86P4I7</accession>
<dbReference type="EMBL" id="CATOUU010000464">
    <property type="protein sequence ID" value="CAI9930546.1"/>
    <property type="molecule type" value="Genomic_DNA"/>
</dbReference>
<proteinExistence type="predicted"/>
<evidence type="ECO:0000313" key="1">
    <source>
        <dbReference type="EMBL" id="CAI9930546.1"/>
    </source>
</evidence>